<keyword evidence="1" id="KW-1185">Reference proteome</keyword>
<protein>
    <submittedName>
        <fullName evidence="2">Rho-GAP domain-containing protein</fullName>
    </submittedName>
</protein>
<sequence length="69" mass="7654">ADTDLDSLLAFLRSVPAYKITAPLIGTSAFNRHKKGLDFCPVIDGELITKRLIKCVLTSIDPSFFELQE</sequence>
<evidence type="ECO:0000313" key="2">
    <source>
        <dbReference type="WBParaSite" id="GPLIN_000904200"/>
    </source>
</evidence>
<evidence type="ECO:0000313" key="1">
    <source>
        <dbReference type="Proteomes" id="UP000050741"/>
    </source>
</evidence>
<reference evidence="1" key="1">
    <citation type="submission" date="2013-12" db="EMBL/GenBank/DDBJ databases">
        <authorList>
            <person name="Aslett M."/>
        </authorList>
    </citation>
    <scope>NUCLEOTIDE SEQUENCE [LARGE SCALE GENOMIC DNA]</scope>
    <source>
        <strain evidence="1">Lindley</strain>
    </source>
</reference>
<dbReference type="WBParaSite" id="GPLIN_000904200">
    <property type="protein sequence ID" value="GPLIN_000904200"/>
    <property type="gene ID" value="GPLIN_000904200"/>
</dbReference>
<proteinExistence type="predicted"/>
<name>A0A183C846_GLOPA</name>
<reference evidence="2" key="3">
    <citation type="submission" date="2016-06" db="UniProtKB">
        <authorList>
            <consortium name="WormBaseParasite"/>
        </authorList>
    </citation>
    <scope>IDENTIFICATION</scope>
</reference>
<dbReference type="Proteomes" id="UP000050741">
    <property type="component" value="Unassembled WGS sequence"/>
</dbReference>
<accession>A0A183C846</accession>
<reference evidence="1" key="2">
    <citation type="submission" date="2014-05" db="EMBL/GenBank/DDBJ databases">
        <title>The genome and life-stage specific transcriptomes of Globodera pallida elucidate key aspects of plant parasitism by a cyst nematode.</title>
        <authorList>
            <person name="Cotton J.A."/>
            <person name="Lilley C.J."/>
            <person name="Jones L.M."/>
            <person name="Kikuchi T."/>
            <person name="Reid A.J."/>
            <person name="Thorpe P."/>
            <person name="Tsai I.J."/>
            <person name="Beasley H."/>
            <person name="Blok V."/>
            <person name="Cock P.J.A."/>
            <person name="Van den Akker S.E."/>
            <person name="Holroyd N."/>
            <person name="Hunt M."/>
            <person name="Mantelin S."/>
            <person name="Naghra H."/>
            <person name="Pain A."/>
            <person name="Palomares-Rius J.E."/>
            <person name="Zarowiecki M."/>
            <person name="Berriman M."/>
            <person name="Jones J.T."/>
            <person name="Urwin P.E."/>
        </authorList>
    </citation>
    <scope>NUCLEOTIDE SEQUENCE [LARGE SCALE GENOMIC DNA]</scope>
    <source>
        <strain evidence="1">Lindley</strain>
    </source>
</reference>
<organism evidence="1 2">
    <name type="scientific">Globodera pallida</name>
    <name type="common">Potato cyst nematode worm</name>
    <name type="synonym">Heterodera pallida</name>
    <dbReference type="NCBI Taxonomy" id="36090"/>
    <lineage>
        <taxon>Eukaryota</taxon>
        <taxon>Metazoa</taxon>
        <taxon>Ecdysozoa</taxon>
        <taxon>Nematoda</taxon>
        <taxon>Chromadorea</taxon>
        <taxon>Rhabditida</taxon>
        <taxon>Tylenchina</taxon>
        <taxon>Tylenchomorpha</taxon>
        <taxon>Tylenchoidea</taxon>
        <taxon>Heteroderidae</taxon>
        <taxon>Heteroderinae</taxon>
        <taxon>Globodera</taxon>
    </lineage>
</organism>
<dbReference type="AlphaFoldDB" id="A0A183C846"/>